<name>A0A8S8XBV1_9PROT</name>
<keyword evidence="7" id="KW-0998">Cell outer membrane</keyword>
<feature type="chain" id="PRO_5035820563" evidence="8">
    <location>
        <begin position="25"/>
        <end position="454"/>
    </location>
</feature>
<evidence type="ECO:0000313" key="9">
    <source>
        <dbReference type="EMBL" id="GIL38730.1"/>
    </source>
</evidence>
<evidence type="ECO:0000256" key="4">
    <source>
        <dbReference type="ARBA" id="ARBA00022692"/>
    </source>
</evidence>
<evidence type="ECO:0000256" key="5">
    <source>
        <dbReference type="ARBA" id="ARBA00022729"/>
    </source>
</evidence>
<dbReference type="Pfam" id="PF03349">
    <property type="entry name" value="Toluene_X"/>
    <property type="match status" value="1"/>
</dbReference>
<keyword evidence="4" id="KW-0812">Transmembrane</keyword>
<comment type="caution">
    <text evidence="9">The sequence shown here is derived from an EMBL/GenBank/DDBJ whole genome shotgun (WGS) entry which is preliminary data.</text>
</comment>
<protein>
    <submittedName>
        <fullName evidence="9">Aromatic hydrocarbon degradation protein</fullName>
    </submittedName>
</protein>
<sequence>MRTRLVALAGASLIALSAAQEAHAGAFNLQEQSSAGTGRAQAGNTAIADDASTVLFNPAGMTELGRGAVDVGVQGIFIDAKTTNTGTTIRGPGTGGLTLPVNGGSGKNPADPVALPHFSAAMNVVPNQLWLGLSVNTTFGLKTAYDGTWFGRYDSTYSDLKTYSFQPTVAWKVNEQFSIGVGAVLRYSKAELRTTLPNPLTAGGSIPATDGDFKLKGDDFSGGFNIGVLWKPTPQWNIGLDYQHEVGSTLRGDATIKDLRLPPAIPVPGVGLVPLPNPNSVRPASADLKTPNIVALGVAYQMTPQWKLLADVKWTRWETFKDITIVASDNNTVINSLPQNYENTWTLAGGAEYKFNDAITLRGGVQYDQTPTNDIDRSTRVPDGDRFWTSIGASYKFNDNLTFDLSYAHIFVKNEEVNVTRSYFVGTPLATVVNTRAHVEPSIDIVAVGARYRF</sequence>
<dbReference type="SUPFAM" id="SSF56935">
    <property type="entry name" value="Porins"/>
    <property type="match status" value="1"/>
</dbReference>
<evidence type="ECO:0000313" key="10">
    <source>
        <dbReference type="Proteomes" id="UP000681075"/>
    </source>
</evidence>
<dbReference type="AlphaFoldDB" id="A0A8S8XBV1"/>
<evidence type="ECO:0000256" key="6">
    <source>
        <dbReference type="ARBA" id="ARBA00023136"/>
    </source>
</evidence>
<comment type="subcellular location">
    <subcellularLocation>
        <location evidence="1">Cell outer membrane</location>
        <topology evidence="1">Multi-pass membrane protein</topology>
    </subcellularLocation>
</comment>
<organism evidence="9 10">
    <name type="scientific">Roseiterribacter gracilis</name>
    <dbReference type="NCBI Taxonomy" id="2812848"/>
    <lineage>
        <taxon>Bacteria</taxon>
        <taxon>Pseudomonadati</taxon>
        <taxon>Pseudomonadota</taxon>
        <taxon>Alphaproteobacteria</taxon>
        <taxon>Rhodospirillales</taxon>
        <taxon>Roseiterribacteraceae</taxon>
        <taxon>Roseiterribacter</taxon>
    </lineage>
</organism>
<keyword evidence="3" id="KW-1134">Transmembrane beta strand</keyword>
<dbReference type="RefSeq" id="WP_420241786.1">
    <property type="nucleotide sequence ID" value="NZ_BOPV01000001.1"/>
</dbReference>
<accession>A0A8S8XBV1</accession>
<dbReference type="EMBL" id="BOPV01000001">
    <property type="protein sequence ID" value="GIL38730.1"/>
    <property type="molecule type" value="Genomic_DNA"/>
</dbReference>
<dbReference type="PANTHER" id="PTHR35093">
    <property type="entry name" value="OUTER MEMBRANE PROTEIN NMB0088-RELATED"/>
    <property type="match status" value="1"/>
</dbReference>
<keyword evidence="6" id="KW-0472">Membrane</keyword>
<evidence type="ECO:0000256" key="7">
    <source>
        <dbReference type="ARBA" id="ARBA00023237"/>
    </source>
</evidence>
<feature type="signal peptide" evidence="8">
    <location>
        <begin position="1"/>
        <end position="24"/>
    </location>
</feature>
<dbReference type="Gene3D" id="2.40.160.60">
    <property type="entry name" value="Outer membrane protein transport protein (OMPP1/FadL/TodX)"/>
    <property type="match status" value="1"/>
</dbReference>
<keyword evidence="10" id="KW-1185">Reference proteome</keyword>
<dbReference type="InterPro" id="IPR005017">
    <property type="entry name" value="OMPP1/FadL/TodX"/>
</dbReference>
<dbReference type="GO" id="GO:0015483">
    <property type="term" value="F:long-chain fatty acid transporting porin activity"/>
    <property type="evidence" value="ECO:0007669"/>
    <property type="project" value="TreeGrafter"/>
</dbReference>
<gene>
    <name evidence="9" type="ORF">TMPK1_09670</name>
</gene>
<keyword evidence="5 8" id="KW-0732">Signal</keyword>
<proteinExistence type="inferred from homology"/>
<dbReference type="PANTHER" id="PTHR35093:SF8">
    <property type="entry name" value="OUTER MEMBRANE PROTEIN NMB0088-RELATED"/>
    <property type="match status" value="1"/>
</dbReference>
<dbReference type="Proteomes" id="UP000681075">
    <property type="component" value="Unassembled WGS sequence"/>
</dbReference>
<evidence type="ECO:0000256" key="2">
    <source>
        <dbReference type="ARBA" id="ARBA00008163"/>
    </source>
</evidence>
<comment type="similarity">
    <text evidence="2">Belongs to the OmpP1/FadL family.</text>
</comment>
<dbReference type="GO" id="GO:0009279">
    <property type="term" value="C:cell outer membrane"/>
    <property type="evidence" value="ECO:0007669"/>
    <property type="project" value="UniProtKB-SubCell"/>
</dbReference>
<reference evidence="9" key="1">
    <citation type="submission" date="2021-02" db="EMBL/GenBank/DDBJ databases">
        <title>Genome sequence of Rhodospirillales sp. strain TMPK1 isolated from soil.</title>
        <authorList>
            <person name="Nakai R."/>
            <person name="Kusada H."/>
            <person name="Tamaki H."/>
        </authorList>
    </citation>
    <scope>NUCLEOTIDE SEQUENCE</scope>
    <source>
        <strain evidence="9">TMPK1</strain>
    </source>
</reference>
<evidence type="ECO:0000256" key="3">
    <source>
        <dbReference type="ARBA" id="ARBA00022452"/>
    </source>
</evidence>
<evidence type="ECO:0000256" key="1">
    <source>
        <dbReference type="ARBA" id="ARBA00004571"/>
    </source>
</evidence>
<evidence type="ECO:0000256" key="8">
    <source>
        <dbReference type="SAM" id="SignalP"/>
    </source>
</evidence>